<keyword evidence="7" id="KW-1185">Reference proteome</keyword>
<dbReference type="InterPro" id="IPR014756">
    <property type="entry name" value="Ig_E-set"/>
</dbReference>
<dbReference type="Gene3D" id="3.40.50.1820">
    <property type="entry name" value="alpha/beta hydrolase"/>
    <property type="match status" value="1"/>
</dbReference>
<dbReference type="STRING" id="113562.SAMN04489716_4105"/>
<dbReference type="Pfam" id="PF00756">
    <property type="entry name" value="Esterase"/>
    <property type="match status" value="1"/>
</dbReference>
<dbReference type="GO" id="GO:0006826">
    <property type="term" value="P:iron ion transport"/>
    <property type="evidence" value="ECO:0007669"/>
    <property type="project" value="InterPro"/>
</dbReference>
<dbReference type="PANTHER" id="PTHR48098">
    <property type="entry name" value="ENTEROCHELIN ESTERASE-RELATED"/>
    <property type="match status" value="1"/>
</dbReference>
<name>A0A1H2AVQ6_9ACTN</name>
<dbReference type="GO" id="GO:0008849">
    <property type="term" value="F:enterochelin esterase activity"/>
    <property type="evidence" value="ECO:0007669"/>
    <property type="project" value="InterPro"/>
</dbReference>
<keyword evidence="3" id="KW-0378">Hydrolase</keyword>
<dbReference type="SUPFAM" id="SSF81296">
    <property type="entry name" value="E set domains"/>
    <property type="match status" value="1"/>
</dbReference>
<keyword evidence="2" id="KW-0963">Cytoplasm</keyword>
<dbReference type="Pfam" id="PF11806">
    <property type="entry name" value="Enterochelin_N"/>
    <property type="match status" value="1"/>
</dbReference>
<dbReference type="InterPro" id="IPR029058">
    <property type="entry name" value="AB_hydrolase_fold"/>
</dbReference>
<dbReference type="EMBL" id="LT629758">
    <property type="protein sequence ID" value="SDT49596.1"/>
    <property type="molecule type" value="Genomic_DNA"/>
</dbReference>
<dbReference type="InterPro" id="IPR050583">
    <property type="entry name" value="Mycobacterial_A85_antigen"/>
</dbReference>
<sequence>MGIIDRLTADPGLWTEITASGLPVIEPRDDGQCLVTFLWRGDAIGTRLCWGLWDELTRLPGTDIWYLARVLPADLRTVYYLAHDDDPATPATSGGSGLRHVDPGNPRRVHFPADPVDPADQEGWASLLELPGAPAEPWLGVAASSVAGQPEILHSEAFGGDRHLTIHRPGTGQPVLVVFDAYNAQKVLRIPETLENLTAAGRIPPLTTIFVHLPDDTRDDHLSAVPEMRDFLSGELMPWAATHLGAPLDGGRNLIAGASRGGLAAVWGALELPELFGAAISQSGSFWWAPPGEDPEWLTRRVTAVPPAGTRFYLDVGILEDRPLPGGSTMVQVSRRMRDALRARGFDVTWSEYTGAHDYVNWRRTFADGLLAVTAPR</sequence>
<dbReference type="Gene3D" id="2.60.40.10">
    <property type="entry name" value="Immunoglobulins"/>
    <property type="match status" value="1"/>
</dbReference>
<organism evidence="6 7">
    <name type="scientific">Actinoplanes derwentensis</name>
    <dbReference type="NCBI Taxonomy" id="113562"/>
    <lineage>
        <taxon>Bacteria</taxon>
        <taxon>Bacillati</taxon>
        <taxon>Actinomycetota</taxon>
        <taxon>Actinomycetes</taxon>
        <taxon>Micromonosporales</taxon>
        <taxon>Micromonosporaceae</taxon>
        <taxon>Actinoplanes</taxon>
    </lineage>
</organism>
<accession>A0A1H2AVQ6</accession>
<feature type="domain" description="Enterochelin esterase N-terminal" evidence="5">
    <location>
        <begin position="35"/>
        <end position="138"/>
    </location>
</feature>
<dbReference type="InterPro" id="IPR013783">
    <property type="entry name" value="Ig-like_fold"/>
</dbReference>
<evidence type="ECO:0000313" key="7">
    <source>
        <dbReference type="Proteomes" id="UP000198688"/>
    </source>
</evidence>
<dbReference type="GO" id="GO:0005975">
    <property type="term" value="P:carbohydrate metabolic process"/>
    <property type="evidence" value="ECO:0007669"/>
    <property type="project" value="UniProtKB-ARBA"/>
</dbReference>
<protein>
    <submittedName>
        <fullName evidence="6">Enterochelin esterase</fullName>
    </submittedName>
</protein>
<dbReference type="Proteomes" id="UP000198688">
    <property type="component" value="Chromosome I"/>
</dbReference>
<evidence type="ECO:0000313" key="6">
    <source>
        <dbReference type="EMBL" id="SDT49596.1"/>
    </source>
</evidence>
<reference evidence="6 7" key="1">
    <citation type="submission" date="2016-10" db="EMBL/GenBank/DDBJ databases">
        <authorList>
            <person name="de Groot N.N."/>
        </authorList>
    </citation>
    <scope>NUCLEOTIDE SEQUENCE [LARGE SCALE GENOMIC DNA]</scope>
    <source>
        <strain evidence="6 7">DSM 43941</strain>
    </source>
</reference>
<dbReference type="OrthoDB" id="9775130at2"/>
<dbReference type="RefSeq" id="WP_092546114.1">
    <property type="nucleotide sequence ID" value="NZ_BOMJ01000015.1"/>
</dbReference>
<evidence type="ECO:0000256" key="1">
    <source>
        <dbReference type="ARBA" id="ARBA00004496"/>
    </source>
</evidence>
<evidence type="ECO:0000256" key="3">
    <source>
        <dbReference type="ARBA" id="ARBA00022801"/>
    </source>
</evidence>
<dbReference type="AlphaFoldDB" id="A0A1H2AVQ6"/>
<comment type="similarity">
    <text evidence="4">Belongs to the Fes family.</text>
</comment>
<proteinExistence type="inferred from homology"/>
<evidence type="ECO:0000259" key="5">
    <source>
        <dbReference type="Pfam" id="PF11806"/>
    </source>
</evidence>
<evidence type="ECO:0000256" key="2">
    <source>
        <dbReference type="ARBA" id="ARBA00022490"/>
    </source>
</evidence>
<comment type="subcellular location">
    <subcellularLocation>
        <location evidence="1">Cytoplasm</location>
    </subcellularLocation>
</comment>
<dbReference type="SUPFAM" id="SSF53474">
    <property type="entry name" value="alpha/beta-Hydrolases"/>
    <property type="match status" value="1"/>
</dbReference>
<dbReference type="InterPro" id="IPR021764">
    <property type="entry name" value="Enterochelin_esterase_N"/>
</dbReference>
<dbReference type="GO" id="GO:0005737">
    <property type="term" value="C:cytoplasm"/>
    <property type="evidence" value="ECO:0007669"/>
    <property type="project" value="UniProtKB-SubCell"/>
</dbReference>
<dbReference type="GO" id="GO:0005506">
    <property type="term" value="F:iron ion binding"/>
    <property type="evidence" value="ECO:0007669"/>
    <property type="project" value="InterPro"/>
</dbReference>
<dbReference type="PANTHER" id="PTHR48098:SF3">
    <property type="entry name" value="IRON(III) ENTEROBACTIN ESTERASE"/>
    <property type="match status" value="1"/>
</dbReference>
<gene>
    <name evidence="6" type="ORF">SAMN04489716_4105</name>
</gene>
<dbReference type="InterPro" id="IPR000801">
    <property type="entry name" value="Esterase-like"/>
</dbReference>
<evidence type="ECO:0000256" key="4">
    <source>
        <dbReference type="ARBA" id="ARBA00024201"/>
    </source>
</evidence>